<evidence type="ECO:0000256" key="5">
    <source>
        <dbReference type="ARBA" id="ARBA00023163"/>
    </source>
</evidence>
<dbReference type="PANTHER" id="PTHR33164">
    <property type="entry name" value="TRANSCRIPTIONAL REGULATOR, MARR FAMILY"/>
    <property type="match status" value="1"/>
</dbReference>
<dbReference type="Pfam" id="PF22381">
    <property type="entry name" value="Staph_reg_Sar_Rot"/>
    <property type="match status" value="1"/>
</dbReference>
<evidence type="ECO:0000313" key="7">
    <source>
        <dbReference type="EMBL" id="NML59818.1"/>
    </source>
</evidence>
<proteinExistence type="predicted"/>
<evidence type="ECO:0000259" key="6">
    <source>
        <dbReference type="PROSITE" id="PS50995"/>
    </source>
</evidence>
<keyword evidence="4" id="KW-0238">DNA-binding</keyword>
<dbReference type="Proteomes" id="UP000583752">
    <property type="component" value="Unassembled WGS sequence"/>
</dbReference>
<keyword evidence="2" id="KW-0963">Cytoplasm</keyword>
<evidence type="ECO:0000256" key="4">
    <source>
        <dbReference type="ARBA" id="ARBA00023125"/>
    </source>
</evidence>
<dbReference type="PANTHER" id="PTHR33164:SF5">
    <property type="entry name" value="ORGANIC HYDROPEROXIDE RESISTANCE TRANSCRIPTIONAL REGULATOR"/>
    <property type="match status" value="1"/>
</dbReference>
<dbReference type="PROSITE" id="PS50995">
    <property type="entry name" value="HTH_MARR_2"/>
    <property type="match status" value="1"/>
</dbReference>
<dbReference type="AlphaFoldDB" id="A0A848HMS0"/>
<sequence length="161" mass="17435">MKAGKNPPSISSHLCFNLYATSLKMTNLYRPLLAELGLTYPQYLVMLVLWEQDGLGIGAIAEKLHQDSGSVTPLVKRLERLGYLSRERSSLDERALRIVLTQPGRELRGAAAKVTAQVTHACNIGQADLDELMSRIGVLARTLAGGSDSASIPQSGRCEVS</sequence>
<keyword evidence="3" id="KW-0805">Transcription regulation</keyword>
<gene>
    <name evidence="7" type="ORF">HHL21_01700</name>
</gene>
<evidence type="ECO:0000256" key="2">
    <source>
        <dbReference type="ARBA" id="ARBA00022490"/>
    </source>
</evidence>
<dbReference type="SMART" id="SM00347">
    <property type="entry name" value="HTH_MARR"/>
    <property type="match status" value="1"/>
</dbReference>
<evidence type="ECO:0000256" key="1">
    <source>
        <dbReference type="ARBA" id="ARBA00004496"/>
    </source>
</evidence>
<dbReference type="Gene3D" id="1.10.10.10">
    <property type="entry name" value="Winged helix-like DNA-binding domain superfamily/Winged helix DNA-binding domain"/>
    <property type="match status" value="1"/>
</dbReference>
<accession>A0A848HMS0</accession>
<protein>
    <submittedName>
        <fullName evidence="7">MarR family transcriptional regulator</fullName>
    </submittedName>
</protein>
<organism evidence="7 8">
    <name type="scientific">Massilia polaris</name>
    <dbReference type="NCBI Taxonomy" id="2728846"/>
    <lineage>
        <taxon>Bacteria</taxon>
        <taxon>Pseudomonadati</taxon>
        <taxon>Pseudomonadota</taxon>
        <taxon>Betaproteobacteria</taxon>
        <taxon>Burkholderiales</taxon>
        <taxon>Oxalobacteraceae</taxon>
        <taxon>Telluria group</taxon>
        <taxon>Massilia</taxon>
    </lineage>
</organism>
<evidence type="ECO:0000313" key="8">
    <source>
        <dbReference type="Proteomes" id="UP000583752"/>
    </source>
</evidence>
<dbReference type="InterPro" id="IPR000835">
    <property type="entry name" value="HTH_MarR-typ"/>
</dbReference>
<evidence type="ECO:0000256" key="3">
    <source>
        <dbReference type="ARBA" id="ARBA00023015"/>
    </source>
</evidence>
<dbReference type="InterPro" id="IPR055166">
    <property type="entry name" value="Transc_reg_Sar_Rot_HTH"/>
</dbReference>
<comment type="subcellular location">
    <subcellularLocation>
        <location evidence="1">Cytoplasm</location>
    </subcellularLocation>
</comment>
<name>A0A848HMS0_9BURK</name>
<dbReference type="GO" id="GO:0005737">
    <property type="term" value="C:cytoplasm"/>
    <property type="evidence" value="ECO:0007669"/>
    <property type="project" value="UniProtKB-SubCell"/>
</dbReference>
<dbReference type="GO" id="GO:0006950">
    <property type="term" value="P:response to stress"/>
    <property type="evidence" value="ECO:0007669"/>
    <property type="project" value="TreeGrafter"/>
</dbReference>
<dbReference type="GO" id="GO:0003677">
    <property type="term" value="F:DNA binding"/>
    <property type="evidence" value="ECO:0007669"/>
    <property type="project" value="UniProtKB-KW"/>
</dbReference>
<dbReference type="InterPro" id="IPR036390">
    <property type="entry name" value="WH_DNA-bd_sf"/>
</dbReference>
<dbReference type="SUPFAM" id="SSF46785">
    <property type="entry name" value="Winged helix' DNA-binding domain"/>
    <property type="match status" value="1"/>
</dbReference>
<dbReference type="InterPro" id="IPR039422">
    <property type="entry name" value="MarR/SlyA-like"/>
</dbReference>
<dbReference type="GO" id="GO:0003700">
    <property type="term" value="F:DNA-binding transcription factor activity"/>
    <property type="evidence" value="ECO:0007669"/>
    <property type="project" value="InterPro"/>
</dbReference>
<feature type="domain" description="HTH marR-type" evidence="6">
    <location>
        <begin position="11"/>
        <end position="144"/>
    </location>
</feature>
<keyword evidence="8" id="KW-1185">Reference proteome</keyword>
<dbReference type="EMBL" id="JABBGG010000001">
    <property type="protein sequence ID" value="NML59818.1"/>
    <property type="molecule type" value="Genomic_DNA"/>
</dbReference>
<comment type="caution">
    <text evidence="7">The sequence shown here is derived from an EMBL/GenBank/DDBJ whole genome shotgun (WGS) entry which is preliminary data.</text>
</comment>
<keyword evidence="5" id="KW-0804">Transcription</keyword>
<dbReference type="InterPro" id="IPR036388">
    <property type="entry name" value="WH-like_DNA-bd_sf"/>
</dbReference>
<reference evidence="7 8" key="1">
    <citation type="submission" date="2020-04" db="EMBL/GenBank/DDBJ databases">
        <title>Massilia sp. RP-1-19 isolated from soil.</title>
        <authorList>
            <person name="Dahal R.H."/>
        </authorList>
    </citation>
    <scope>NUCLEOTIDE SEQUENCE [LARGE SCALE GENOMIC DNA]</scope>
    <source>
        <strain evidence="7 8">RP-1-19</strain>
    </source>
</reference>